<evidence type="ECO:0000256" key="6">
    <source>
        <dbReference type="SAM" id="SignalP"/>
    </source>
</evidence>
<reference evidence="8" key="2">
    <citation type="submission" date="2025-09" db="UniProtKB">
        <authorList>
            <consortium name="Ensembl"/>
        </authorList>
    </citation>
    <scope>IDENTIFICATION</scope>
</reference>
<evidence type="ECO:0000259" key="7">
    <source>
        <dbReference type="PROSITE" id="PS50240"/>
    </source>
</evidence>
<feature type="domain" description="Peptidase S1" evidence="7">
    <location>
        <begin position="39"/>
        <end position="263"/>
    </location>
</feature>
<evidence type="ECO:0000313" key="9">
    <source>
        <dbReference type="Proteomes" id="UP000472262"/>
    </source>
</evidence>
<dbReference type="PANTHER" id="PTHR24252:SF17">
    <property type="entry name" value="SUPPRESSOR OF TUMORIGENICITY 14 PROTEIN HOMOLOG-RELATED"/>
    <property type="match status" value="1"/>
</dbReference>
<dbReference type="Pfam" id="PF00089">
    <property type="entry name" value="Trypsin"/>
    <property type="match status" value="1"/>
</dbReference>
<dbReference type="CDD" id="cd00190">
    <property type="entry name" value="Tryp_SPc"/>
    <property type="match status" value="1"/>
</dbReference>
<protein>
    <recommendedName>
        <fullName evidence="7">Peptidase S1 domain-containing protein</fullName>
    </recommendedName>
</protein>
<dbReference type="InterPro" id="IPR001314">
    <property type="entry name" value="Peptidase_S1A"/>
</dbReference>
<keyword evidence="3 5" id="KW-0720">Serine protease</keyword>
<dbReference type="SUPFAM" id="SSF50494">
    <property type="entry name" value="Trypsin-like serine proteases"/>
    <property type="match status" value="1"/>
</dbReference>
<dbReference type="PANTHER" id="PTHR24252">
    <property type="entry name" value="ACROSIN-RELATED"/>
    <property type="match status" value="1"/>
</dbReference>
<keyword evidence="1 5" id="KW-0645">Protease</keyword>
<dbReference type="GO" id="GO:0006508">
    <property type="term" value="P:proteolysis"/>
    <property type="evidence" value="ECO:0007669"/>
    <property type="project" value="UniProtKB-KW"/>
</dbReference>
<dbReference type="Gene3D" id="2.40.10.10">
    <property type="entry name" value="Trypsin-like serine proteases"/>
    <property type="match status" value="2"/>
</dbReference>
<reference evidence="8" key="1">
    <citation type="submission" date="2025-08" db="UniProtKB">
        <authorList>
            <consortium name="Ensembl"/>
        </authorList>
    </citation>
    <scope>IDENTIFICATION</scope>
</reference>
<keyword evidence="6" id="KW-0732">Signal</keyword>
<dbReference type="PROSITE" id="PS00134">
    <property type="entry name" value="TRYPSIN_HIS"/>
    <property type="match status" value="1"/>
</dbReference>
<proteinExistence type="predicted"/>
<dbReference type="PROSITE" id="PS00135">
    <property type="entry name" value="TRYPSIN_SER"/>
    <property type="match status" value="1"/>
</dbReference>
<evidence type="ECO:0000256" key="5">
    <source>
        <dbReference type="RuleBase" id="RU363034"/>
    </source>
</evidence>
<dbReference type="AlphaFoldDB" id="A0A672N5G7"/>
<name>A0A672N5G7_SINGR</name>
<evidence type="ECO:0000256" key="4">
    <source>
        <dbReference type="ARBA" id="ARBA00023157"/>
    </source>
</evidence>
<dbReference type="InterPro" id="IPR009003">
    <property type="entry name" value="Peptidase_S1_PA"/>
</dbReference>
<dbReference type="SMART" id="SM00020">
    <property type="entry name" value="Tryp_SPc"/>
    <property type="match status" value="1"/>
</dbReference>
<dbReference type="PROSITE" id="PS50240">
    <property type="entry name" value="TRYPSIN_DOM"/>
    <property type="match status" value="1"/>
</dbReference>
<feature type="chain" id="PRO_5047511674" description="Peptidase S1 domain-containing protein" evidence="6">
    <location>
        <begin position="25"/>
        <end position="277"/>
    </location>
</feature>
<dbReference type="InterPro" id="IPR033116">
    <property type="entry name" value="TRYPSIN_SER"/>
</dbReference>
<dbReference type="PRINTS" id="PR00722">
    <property type="entry name" value="CHYMOTRYPSIN"/>
</dbReference>
<dbReference type="InterPro" id="IPR043504">
    <property type="entry name" value="Peptidase_S1_PA_chymotrypsin"/>
</dbReference>
<keyword evidence="4" id="KW-1015">Disulfide bond</keyword>
<evidence type="ECO:0000313" key="8">
    <source>
        <dbReference type="Ensembl" id="ENSSGRP00000046388.1"/>
    </source>
</evidence>
<keyword evidence="9" id="KW-1185">Reference proteome</keyword>
<feature type="signal peptide" evidence="6">
    <location>
        <begin position="1"/>
        <end position="24"/>
    </location>
</feature>
<dbReference type="Proteomes" id="UP000472262">
    <property type="component" value="Unassembled WGS sequence"/>
</dbReference>
<sequence>MRIPFEITILLILCLRNKSYKCHAVHVGCGTRPRKRAKIVGGTDAQAGSWPWQVSLQMERYGHVCGASLVASRWLVSAAHCFQDSDVFVYVLAGILMPATRQIRRIILHSQYDQFTSDYDIALLELSAPVFFNELVQPVCVPASSHAFTSGTSCFVTGWGVLSEEGELATLLQEATVNIISHNTCNKMYDDAVTPRMLCAGNIQGGVDACQGDSGGPLVCLERGRRWFLAGIVSWGEGCARQNRPGVYTRVIKFTDWIHQQTKEQRQPLRLSLLVVI</sequence>
<dbReference type="InterPro" id="IPR018114">
    <property type="entry name" value="TRYPSIN_HIS"/>
</dbReference>
<dbReference type="InterPro" id="IPR001254">
    <property type="entry name" value="Trypsin_dom"/>
</dbReference>
<evidence type="ECO:0000256" key="3">
    <source>
        <dbReference type="ARBA" id="ARBA00022825"/>
    </source>
</evidence>
<organism evidence="8 9">
    <name type="scientific">Sinocyclocheilus grahami</name>
    <name type="common">Dianchi golden-line fish</name>
    <name type="synonym">Barbus grahami</name>
    <dbReference type="NCBI Taxonomy" id="75366"/>
    <lineage>
        <taxon>Eukaryota</taxon>
        <taxon>Metazoa</taxon>
        <taxon>Chordata</taxon>
        <taxon>Craniata</taxon>
        <taxon>Vertebrata</taxon>
        <taxon>Euteleostomi</taxon>
        <taxon>Actinopterygii</taxon>
        <taxon>Neopterygii</taxon>
        <taxon>Teleostei</taxon>
        <taxon>Ostariophysi</taxon>
        <taxon>Cypriniformes</taxon>
        <taxon>Cyprinidae</taxon>
        <taxon>Cyprininae</taxon>
        <taxon>Sinocyclocheilus</taxon>
    </lineage>
</organism>
<evidence type="ECO:0000256" key="1">
    <source>
        <dbReference type="ARBA" id="ARBA00022670"/>
    </source>
</evidence>
<accession>A0A672N5G7</accession>
<dbReference type="Ensembl" id="ENSSGRT00000049626.1">
    <property type="protein sequence ID" value="ENSSGRP00000046388.1"/>
    <property type="gene ID" value="ENSSGRG00000024834.1"/>
</dbReference>
<dbReference type="GO" id="GO:0004252">
    <property type="term" value="F:serine-type endopeptidase activity"/>
    <property type="evidence" value="ECO:0007669"/>
    <property type="project" value="InterPro"/>
</dbReference>
<keyword evidence="2 5" id="KW-0378">Hydrolase</keyword>
<evidence type="ECO:0000256" key="2">
    <source>
        <dbReference type="ARBA" id="ARBA00022801"/>
    </source>
</evidence>